<evidence type="ECO:0008006" key="3">
    <source>
        <dbReference type="Google" id="ProtNLM"/>
    </source>
</evidence>
<accession>A0A0R0CIY2</accession>
<keyword evidence="2" id="KW-1185">Reference proteome</keyword>
<dbReference type="OrthoDB" id="6050235at2"/>
<organism evidence="1 2">
    <name type="scientific">Stenotrophomonas humi</name>
    <dbReference type="NCBI Taxonomy" id="405444"/>
    <lineage>
        <taxon>Bacteria</taxon>
        <taxon>Pseudomonadati</taxon>
        <taxon>Pseudomonadota</taxon>
        <taxon>Gammaproteobacteria</taxon>
        <taxon>Lysobacterales</taxon>
        <taxon>Lysobacteraceae</taxon>
        <taxon>Stenotrophomonas</taxon>
    </lineage>
</organism>
<protein>
    <recommendedName>
        <fullName evidence="3">Lipoprotein</fullName>
    </recommendedName>
</protein>
<dbReference type="SUPFAM" id="SSF89872">
    <property type="entry name" value="Inhibitor of vertebrate lysozyme, Ivy"/>
    <property type="match status" value="1"/>
</dbReference>
<name>A0A0R0CIY2_9GAMM</name>
<evidence type="ECO:0000313" key="1">
    <source>
        <dbReference type="EMBL" id="KRG65569.1"/>
    </source>
</evidence>
<dbReference type="PATRIC" id="fig|405444.3.peg.3303"/>
<dbReference type="EMBL" id="LDJI01000006">
    <property type="protein sequence ID" value="KRG65569.1"/>
    <property type="molecule type" value="Genomic_DNA"/>
</dbReference>
<dbReference type="PROSITE" id="PS51257">
    <property type="entry name" value="PROKAR_LIPOPROTEIN"/>
    <property type="match status" value="1"/>
</dbReference>
<sequence length="223" mass="23537">MKRRIVGVSVLALLLAGCEQVSDARGDTAAVPAAAVEAAAEPASAMATTVPDDVEAGVDPSVWDNEGEPEGETPGAEISCEQEPLATHFFTLVGGNSVDNCGRADPKALAAFDALMAGTSKAESPDTEVPPLRDRLLSGPSAPGQPMEVDGKTWWYYSACQAHQCNTNQLVMLYEPTQSKMVGRLLTQCKVWWLGEPTAAQRALLDTRSPVDPALLSDALPCE</sequence>
<evidence type="ECO:0000313" key="2">
    <source>
        <dbReference type="Proteomes" id="UP000050864"/>
    </source>
</evidence>
<dbReference type="InterPro" id="IPR036501">
    <property type="entry name" value="Inhibitor_vert_lysozyme_sf"/>
</dbReference>
<reference evidence="1 2" key="1">
    <citation type="submission" date="2015-05" db="EMBL/GenBank/DDBJ databases">
        <title>Genome sequencing and analysis of members of genus Stenotrophomonas.</title>
        <authorList>
            <person name="Patil P.P."/>
            <person name="Midha S."/>
            <person name="Patil P.B."/>
        </authorList>
    </citation>
    <scope>NUCLEOTIDE SEQUENCE [LARGE SCALE GENOMIC DNA]</scope>
    <source>
        <strain evidence="1 2">DSM 18929</strain>
    </source>
</reference>
<comment type="caution">
    <text evidence="1">The sequence shown here is derived from an EMBL/GenBank/DDBJ whole genome shotgun (WGS) entry which is preliminary data.</text>
</comment>
<dbReference type="Gene3D" id="3.40.1420.10">
    <property type="entry name" value="Inhibitor of vertebrate lysozyme"/>
    <property type="match status" value="1"/>
</dbReference>
<proteinExistence type="predicted"/>
<dbReference type="Pfam" id="PF08816">
    <property type="entry name" value="Ivy"/>
    <property type="match status" value="1"/>
</dbReference>
<gene>
    <name evidence="1" type="ORF">ABB26_03195</name>
</gene>
<dbReference type="AlphaFoldDB" id="A0A0R0CIY2"/>
<dbReference type="STRING" id="405444.ABB26_03195"/>
<dbReference type="Proteomes" id="UP000050864">
    <property type="component" value="Unassembled WGS sequence"/>
</dbReference>